<dbReference type="AlphaFoldDB" id="A4ABT1"/>
<reference evidence="7 8" key="2">
    <citation type="journal article" date="2009" name="PLoS ONE">
        <title>The photosynthetic apparatus and its regulation in the aerobic gammaproteobacterium Congregibacter litoralis gen. nov., sp. nov.</title>
        <authorList>
            <person name="Spring S."/>
            <person name="Lunsdorf H."/>
            <person name="Fuchs B.M."/>
            <person name="Tindall B.J."/>
        </authorList>
    </citation>
    <scope>NUCLEOTIDE SEQUENCE [LARGE SCALE GENOMIC DNA]</scope>
    <source>
        <strain evidence="7">KT71</strain>
    </source>
</reference>
<name>A4ABT1_9GAMM</name>
<protein>
    <submittedName>
        <fullName evidence="7">Sugar phosphate permease</fullName>
    </submittedName>
</protein>
<keyword evidence="2 5" id="KW-0812">Transmembrane</keyword>
<keyword evidence="4 5" id="KW-0472">Membrane</keyword>
<dbReference type="Gene3D" id="1.20.1250.20">
    <property type="entry name" value="MFS general substrate transporter like domains"/>
    <property type="match status" value="2"/>
</dbReference>
<feature type="transmembrane region" description="Helical" evidence="5">
    <location>
        <begin position="290"/>
        <end position="309"/>
    </location>
</feature>
<evidence type="ECO:0000256" key="4">
    <source>
        <dbReference type="ARBA" id="ARBA00023136"/>
    </source>
</evidence>
<dbReference type="HOGENOM" id="CLU_043790_0_0_6"/>
<keyword evidence="3 5" id="KW-1133">Transmembrane helix</keyword>
<dbReference type="PANTHER" id="PTHR43826">
    <property type="entry name" value="GLUCOSE-6-PHOSPHATE EXCHANGER SLC37A4"/>
    <property type="match status" value="1"/>
</dbReference>
<feature type="transmembrane region" description="Helical" evidence="5">
    <location>
        <begin position="348"/>
        <end position="368"/>
    </location>
</feature>
<feature type="domain" description="Major facilitator superfamily (MFS) profile" evidence="6">
    <location>
        <begin position="10"/>
        <end position="412"/>
    </location>
</feature>
<dbReference type="PROSITE" id="PS50850">
    <property type="entry name" value="MFS"/>
    <property type="match status" value="1"/>
</dbReference>
<evidence type="ECO:0000256" key="5">
    <source>
        <dbReference type="SAM" id="Phobius"/>
    </source>
</evidence>
<dbReference type="GO" id="GO:0012505">
    <property type="term" value="C:endomembrane system"/>
    <property type="evidence" value="ECO:0007669"/>
    <property type="project" value="UniProtKB-SubCell"/>
</dbReference>
<evidence type="ECO:0000313" key="8">
    <source>
        <dbReference type="Proteomes" id="UP000019205"/>
    </source>
</evidence>
<dbReference type="eggNOG" id="COG2271">
    <property type="taxonomic scope" value="Bacteria"/>
</dbReference>
<organism evidence="7 8">
    <name type="scientific">Congregibacter litoralis KT71</name>
    <dbReference type="NCBI Taxonomy" id="314285"/>
    <lineage>
        <taxon>Bacteria</taxon>
        <taxon>Pseudomonadati</taxon>
        <taxon>Pseudomonadota</taxon>
        <taxon>Gammaproteobacteria</taxon>
        <taxon>Cellvibrionales</taxon>
        <taxon>Halieaceae</taxon>
        <taxon>Congregibacter</taxon>
    </lineage>
</organism>
<dbReference type="EMBL" id="AAOA02000004">
    <property type="protein sequence ID" value="EAQ96594.2"/>
    <property type="molecule type" value="Genomic_DNA"/>
</dbReference>
<reference evidence="7 8" key="1">
    <citation type="journal article" date="2007" name="Proc. Natl. Acad. Sci. U.S.A.">
        <title>Characterization of a marine gammaproteobacterium capable of aerobic anoxygenic photosynthesis.</title>
        <authorList>
            <person name="Fuchs B.M."/>
            <person name="Spring S."/>
            <person name="Teeling H."/>
            <person name="Quast C."/>
            <person name="Wulf J."/>
            <person name="Schattenhofer M."/>
            <person name="Yan S."/>
            <person name="Ferriera S."/>
            <person name="Johnson J."/>
            <person name="Glockner F.O."/>
            <person name="Amann R."/>
        </authorList>
    </citation>
    <scope>NUCLEOTIDE SEQUENCE [LARGE SCALE GENOMIC DNA]</scope>
    <source>
        <strain evidence="7">KT71</strain>
    </source>
</reference>
<keyword evidence="8" id="KW-1185">Reference proteome</keyword>
<dbReference type="GO" id="GO:0016020">
    <property type="term" value="C:membrane"/>
    <property type="evidence" value="ECO:0007669"/>
    <property type="project" value="UniProtKB-ARBA"/>
</dbReference>
<dbReference type="STRING" id="314285.KT71_06202"/>
<feature type="transmembrane region" description="Helical" evidence="5">
    <location>
        <begin position="219"/>
        <end position="240"/>
    </location>
</feature>
<feature type="transmembrane region" description="Helical" evidence="5">
    <location>
        <begin position="12"/>
        <end position="32"/>
    </location>
</feature>
<evidence type="ECO:0000256" key="3">
    <source>
        <dbReference type="ARBA" id="ARBA00022989"/>
    </source>
</evidence>
<sequence>MNDEGPSSRRLRWLYMASLILAGDSIYLLVYMRQSFQTSMHEVFEISYTQLGIMNSMYGLLAITAYFAGGWLSDRVATRTLLSFSLFATGLGGYYMATIPSYPMLLALHAFWGVSTILTFWAALVKATRLWGGSDDQGRTFGILDAGRGLVGAVMMTAGAWVFSRSALAADGLVDVILLYATASMAAGLCVLAFIPPDHAHGSLTHSDNSNAPAGQLRVVARMPAVWLQALIILMAYWLYLGSFEFATFAEKVFDQDKVFGASLSAFREWLRPVSAIAAGFLADRIRASRAVSIAFITSAVGYGALALIPGRADLLWMLWIQISAVAIAVFALRGIYFALMEESKIPLLVTGTAVGLVSTIGFTADVFAYPMVGWFLDNYGPATGYQYYFSILAGASVFGLFLTLTLGWQNQRGKPREQ</sequence>
<dbReference type="GO" id="GO:0061513">
    <property type="term" value="F:glucose 6-phosphate:phosphate antiporter activity"/>
    <property type="evidence" value="ECO:0007669"/>
    <property type="project" value="TreeGrafter"/>
</dbReference>
<feature type="transmembrane region" description="Helical" evidence="5">
    <location>
        <begin position="315"/>
        <end position="336"/>
    </location>
</feature>
<dbReference type="InterPro" id="IPR036259">
    <property type="entry name" value="MFS_trans_sf"/>
</dbReference>
<dbReference type="Proteomes" id="UP000019205">
    <property type="component" value="Chromosome"/>
</dbReference>
<dbReference type="SUPFAM" id="SSF103473">
    <property type="entry name" value="MFS general substrate transporter"/>
    <property type="match status" value="1"/>
</dbReference>
<gene>
    <name evidence="7" type="ORF">KT71_06202</name>
</gene>
<dbReference type="RefSeq" id="WP_023660375.1">
    <property type="nucleotide sequence ID" value="NZ_CM002299.1"/>
</dbReference>
<evidence type="ECO:0000259" key="6">
    <source>
        <dbReference type="PROSITE" id="PS50850"/>
    </source>
</evidence>
<dbReference type="InterPro" id="IPR020846">
    <property type="entry name" value="MFS_dom"/>
</dbReference>
<comment type="caution">
    <text evidence="7">The sequence shown here is derived from an EMBL/GenBank/DDBJ whole genome shotgun (WGS) entry which is preliminary data.</text>
</comment>
<feature type="transmembrane region" description="Helical" evidence="5">
    <location>
        <begin position="103"/>
        <end position="125"/>
    </location>
</feature>
<feature type="transmembrane region" description="Helical" evidence="5">
    <location>
        <begin position="388"/>
        <end position="409"/>
    </location>
</feature>
<evidence type="ECO:0000256" key="1">
    <source>
        <dbReference type="ARBA" id="ARBA00004127"/>
    </source>
</evidence>
<evidence type="ECO:0000256" key="2">
    <source>
        <dbReference type="ARBA" id="ARBA00022692"/>
    </source>
</evidence>
<feature type="transmembrane region" description="Helical" evidence="5">
    <location>
        <begin position="52"/>
        <end position="73"/>
    </location>
</feature>
<dbReference type="PANTHER" id="PTHR43826:SF3">
    <property type="entry name" value="GLUCOSE-6-PHOSPHATE EXCHANGER SLC37A4"/>
    <property type="match status" value="1"/>
</dbReference>
<evidence type="ECO:0000313" key="7">
    <source>
        <dbReference type="EMBL" id="EAQ96594.2"/>
    </source>
</evidence>
<comment type="subcellular location">
    <subcellularLocation>
        <location evidence="1">Endomembrane system</location>
        <topology evidence="1">Multi-pass membrane protein</topology>
    </subcellularLocation>
</comment>
<dbReference type="InterPro" id="IPR011701">
    <property type="entry name" value="MFS"/>
</dbReference>
<accession>A4ABT1</accession>
<dbReference type="GO" id="GO:0035435">
    <property type="term" value="P:phosphate ion transmembrane transport"/>
    <property type="evidence" value="ECO:0007669"/>
    <property type="project" value="TreeGrafter"/>
</dbReference>
<dbReference type="CDD" id="cd06174">
    <property type="entry name" value="MFS"/>
    <property type="match status" value="1"/>
</dbReference>
<feature type="transmembrane region" description="Helical" evidence="5">
    <location>
        <begin position="176"/>
        <end position="195"/>
    </location>
</feature>
<proteinExistence type="predicted"/>
<dbReference type="Pfam" id="PF07690">
    <property type="entry name" value="MFS_1"/>
    <property type="match status" value="1"/>
</dbReference>
<dbReference type="OrthoDB" id="9773404at2"/>
<dbReference type="InterPro" id="IPR051337">
    <property type="entry name" value="OPA_Antiporter"/>
</dbReference>
<feature type="transmembrane region" description="Helical" evidence="5">
    <location>
        <begin position="80"/>
        <end position="97"/>
    </location>
</feature>